<dbReference type="InParanoid" id="A7S4U9"/>
<keyword evidence="5" id="KW-0687">Ribonucleoprotein</keyword>
<evidence type="ECO:0000259" key="8">
    <source>
        <dbReference type="SMART" id="SM01403"/>
    </source>
</evidence>
<dbReference type="InterPro" id="IPR036838">
    <property type="entry name" value="Ribosomal_uS10_dom_sf"/>
</dbReference>
<dbReference type="KEGG" id="nve:5513017"/>
<dbReference type="PANTHER" id="PTHR13334:SF4">
    <property type="entry name" value="SMALL RIBOSOMAL SUBUNIT PROTEIN US10M"/>
    <property type="match status" value="1"/>
</dbReference>
<name>A7S4U9_NEMVE</name>
<protein>
    <recommendedName>
        <fullName evidence="6">Small ribosomal subunit protein uS10m</fullName>
    </recommendedName>
    <alternativeName>
        <fullName evidence="7">28S ribosomal protein S10, mitochondrial</fullName>
    </alternativeName>
</protein>
<evidence type="ECO:0000256" key="5">
    <source>
        <dbReference type="ARBA" id="ARBA00023274"/>
    </source>
</evidence>
<evidence type="ECO:0000256" key="2">
    <source>
        <dbReference type="ARBA" id="ARBA00007102"/>
    </source>
</evidence>
<dbReference type="HOGENOM" id="CLU_1356099_0_0_1"/>
<dbReference type="GO" id="GO:0006412">
    <property type="term" value="P:translation"/>
    <property type="evidence" value="ECO:0007669"/>
    <property type="project" value="InterPro"/>
</dbReference>
<dbReference type="eggNOG" id="KOG3321">
    <property type="taxonomic scope" value="Eukaryota"/>
</dbReference>
<dbReference type="Proteomes" id="UP000001593">
    <property type="component" value="Unassembled WGS sequence"/>
</dbReference>
<dbReference type="OrthoDB" id="5984298at2759"/>
<dbReference type="SMART" id="SM01403">
    <property type="entry name" value="Ribosomal_S10"/>
    <property type="match status" value="1"/>
</dbReference>
<evidence type="ECO:0000313" key="9">
    <source>
        <dbReference type="EMBL" id="EDO41214.1"/>
    </source>
</evidence>
<reference evidence="9 10" key="1">
    <citation type="journal article" date="2007" name="Science">
        <title>Sea anemone genome reveals ancestral eumetazoan gene repertoire and genomic organization.</title>
        <authorList>
            <person name="Putnam N.H."/>
            <person name="Srivastava M."/>
            <person name="Hellsten U."/>
            <person name="Dirks B."/>
            <person name="Chapman J."/>
            <person name="Salamov A."/>
            <person name="Terry A."/>
            <person name="Shapiro H."/>
            <person name="Lindquist E."/>
            <person name="Kapitonov V.V."/>
            <person name="Jurka J."/>
            <person name="Genikhovich G."/>
            <person name="Grigoriev I.V."/>
            <person name="Lucas S.M."/>
            <person name="Steele R.E."/>
            <person name="Finnerty J.R."/>
            <person name="Technau U."/>
            <person name="Martindale M.Q."/>
            <person name="Rokhsar D.S."/>
        </authorList>
    </citation>
    <scope>NUCLEOTIDE SEQUENCE [LARGE SCALE GENOMIC DNA]</scope>
    <source>
        <strain evidence="10">CH2 X CH6</strain>
    </source>
</reference>
<dbReference type="GO" id="GO:0005763">
    <property type="term" value="C:mitochondrial small ribosomal subunit"/>
    <property type="evidence" value="ECO:0007669"/>
    <property type="project" value="InterPro"/>
</dbReference>
<dbReference type="AlphaFoldDB" id="A7S4U9"/>
<dbReference type="PANTHER" id="PTHR13334">
    <property type="entry name" value="MITOCHONDRIAL 28S RIBOSOMAL PROTEIN S10"/>
    <property type="match status" value="1"/>
</dbReference>
<dbReference type="InterPro" id="IPR040055">
    <property type="entry name" value="Ribosomal_uS10m"/>
</dbReference>
<keyword evidence="4" id="KW-0496">Mitochondrion</keyword>
<comment type="subcellular location">
    <subcellularLocation>
        <location evidence="1">Mitochondrion</location>
    </subcellularLocation>
</comment>
<dbReference type="InterPro" id="IPR001848">
    <property type="entry name" value="Ribosomal_uS10"/>
</dbReference>
<dbReference type="OMA" id="HIELKTW"/>
<dbReference type="PhylomeDB" id="A7S4U9"/>
<dbReference type="GO" id="GO:0003735">
    <property type="term" value="F:structural constituent of ribosome"/>
    <property type="evidence" value="ECO:0007669"/>
    <property type="project" value="InterPro"/>
</dbReference>
<proteinExistence type="inferred from homology"/>
<organism evidence="9 10">
    <name type="scientific">Nematostella vectensis</name>
    <name type="common">Starlet sea anemone</name>
    <dbReference type="NCBI Taxonomy" id="45351"/>
    <lineage>
        <taxon>Eukaryota</taxon>
        <taxon>Metazoa</taxon>
        <taxon>Cnidaria</taxon>
        <taxon>Anthozoa</taxon>
        <taxon>Hexacorallia</taxon>
        <taxon>Actiniaria</taxon>
        <taxon>Edwardsiidae</taxon>
        <taxon>Nematostella</taxon>
    </lineage>
</organism>
<dbReference type="Gene3D" id="3.30.70.600">
    <property type="entry name" value="Ribosomal protein S10 domain"/>
    <property type="match status" value="1"/>
</dbReference>
<dbReference type="STRING" id="45351.A7S4U9"/>
<evidence type="ECO:0000256" key="6">
    <source>
        <dbReference type="ARBA" id="ARBA00035261"/>
    </source>
</evidence>
<dbReference type="Pfam" id="PF00338">
    <property type="entry name" value="Ribosomal_S10"/>
    <property type="match status" value="1"/>
</dbReference>
<accession>A7S4U9</accession>
<feature type="domain" description="Small ribosomal subunit protein uS10" evidence="8">
    <location>
        <begin position="69"/>
        <end position="166"/>
    </location>
</feature>
<dbReference type="SUPFAM" id="SSF54999">
    <property type="entry name" value="Ribosomal protein S10"/>
    <property type="match status" value="1"/>
</dbReference>
<evidence type="ECO:0000256" key="1">
    <source>
        <dbReference type="ARBA" id="ARBA00004173"/>
    </source>
</evidence>
<evidence type="ECO:0000256" key="4">
    <source>
        <dbReference type="ARBA" id="ARBA00023128"/>
    </source>
</evidence>
<dbReference type="EMBL" id="DS469580">
    <property type="protein sequence ID" value="EDO41214.1"/>
    <property type="molecule type" value="Genomic_DNA"/>
</dbReference>
<keyword evidence="10" id="KW-1185">Reference proteome</keyword>
<gene>
    <name evidence="9" type="ORF">NEMVEDRAFT_v1g206833</name>
</gene>
<dbReference type="GO" id="GO:0005739">
    <property type="term" value="C:mitochondrion"/>
    <property type="evidence" value="ECO:0000318"/>
    <property type="project" value="GO_Central"/>
</dbReference>
<dbReference type="HAMAP" id="MF_00508">
    <property type="entry name" value="Ribosomal_uS10"/>
    <property type="match status" value="1"/>
</dbReference>
<evidence type="ECO:0000256" key="7">
    <source>
        <dbReference type="ARBA" id="ARBA00035544"/>
    </source>
</evidence>
<keyword evidence="3" id="KW-0689">Ribosomal protein</keyword>
<evidence type="ECO:0000256" key="3">
    <source>
        <dbReference type="ARBA" id="ARBA00022980"/>
    </source>
</evidence>
<comment type="similarity">
    <text evidence="2">Belongs to the universal ribosomal protein uS10 family.</text>
</comment>
<dbReference type="InterPro" id="IPR027486">
    <property type="entry name" value="Ribosomal_uS10_dom"/>
</dbReference>
<evidence type="ECO:0000313" key="10">
    <source>
        <dbReference type="Proteomes" id="UP000001593"/>
    </source>
</evidence>
<sequence>MASRAICALLLENHHVASMTRCAVSPNSGAISRCLLGQRHYKKQRAGFATLADSEKGLPRKELEYSNILLKVEGQDAAVLDHYCQFVKSSGHVLGLKTTKQFNLPTEAYKQVLANLPDSYKKHRVQYEFKKYGRMMQIKLLPVEQADIWLEYIQQNIPSGVNVHIELKTWQDYVSPPDPRIEEQRRVEMLRKKGIFNKEKSE</sequence>